<feature type="transmembrane region" description="Helical" evidence="1">
    <location>
        <begin position="36"/>
        <end position="58"/>
    </location>
</feature>
<keyword evidence="3" id="KW-1185">Reference proteome</keyword>
<keyword evidence="1" id="KW-0812">Transmembrane</keyword>
<gene>
    <name evidence="2" type="ORF">KFK09_008009</name>
</gene>
<dbReference type="AlphaFoldDB" id="A0A8T3BYH1"/>
<evidence type="ECO:0000313" key="3">
    <source>
        <dbReference type="Proteomes" id="UP000829196"/>
    </source>
</evidence>
<evidence type="ECO:0000313" key="2">
    <source>
        <dbReference type="EMBL" id="KAI0520533.1"/>
    </source>
</evidence>
<dbReference type="Proteomes" id="UP000829196">
    <property type="component" value="Unassembled WGS sequence"/>
</dbReference>
<keyword evidence="1" id="KW-1133">Transmembrane helix</keyword>
<proteinExistence type="predicted"/>
<sequence length="72" mass="8607">MQKSVSLTTHADPFHPVVELGFFFWHKLSILKKTVFFIRILTSIGGFILFDFLLDLLYEMINYIINFFLYQK</sequence>
<name>A0A8T3BYH1_DENNO</name>
<accession>A0A8T3BYH1</accession>
<comment type="caution">
    <text evidence="2">The sequence shown here is derived from an EMBL/GenBank/DDBJ whole genome shotgun (WGS) entry which is preliminary data.</text>
</comment>
<protein>
    <submittedName>
        <fullName evidence="2">Uncharacterized protein</fullName>
    </submittedName>
</protein>
<keyword evidence="1" id="KW-0472">Membrane</keyword>
<dbReference type="EMBL" id="JAGYWB010000006">
    <property type="protein sequence ID" value="KAI0520533.1"/>
    <property type="molecule type" value="Genomic_DNA"/>
</dbReference>
<evidence type="ECO:0000256" key="1">
    <source>
        <dbReference type="SAM" id="Phobius"/>
    </source>
</evidence>
<organism evidence="2 3">
    <name type="scientific">Dendrobium nobile</name>
    <name type="common">Orchid</name>
    <dbReference type="NCBI Taxonomy" id="94219"/>
    <lineage>
        <taxon>Eukaryota</taxon>
        <taxon>Viridiplantae</taxon>
        <taxon>Streptophyta</taxon>
        <taxon>Embryophyta</taxon>
        <taxon>Tracheophyta</taxon>
        <taxon>Spermatophyta</taxon>
        <taxon>Magnoliopsida</taxon>
        <taxon>Liliopsida</taxon>
        <taxon>Asparagales</taxon>
        <taxon>Orchidaceae</taxon>
        <taxon>Epidendroideae</taxon>
        <taxon>Malaxideae</taxon>
        <taxon>Dendrobiinae</taxon>
        <taxon>Dendrobium</taxon>
    </lineage>
</organism>
<reference evidence="2" key="1">
    <citation type="journal article" date="2022" name="Front. Genet.">
        <title>Chromosome-Scale Assembly of the Dendrobium nobile Genome Provides Insights Into the Molecular Mechanism of the Biosynthesis of the Medicinal Active Ingredient of Dendrobium.</title>
        <authorList>
            <person name="Xu Q."/>
            <person name="Niu S.-C."/>
            <person name="Li K.-L."/>
            <person name="Zheng P.-J."/>
            <person name="Zhang X.-J."/>
            <person name="Jia Y."/>
            <person name="Liu Y."/>
            <person name="Niu Y.-X."/>
            <person name="Yu L.-H."/>
            <person name="Chen D.-F."/>
            <person name="Zhang G.-Q."/>
        </authorList>
    </citation>
    <scope>NUCLEOTIDE SEQUENCE</scope>
    <source>
        <tissue evidence="2">Leaf</tissue>
    </source>
</reference>